<dbReference type="InterPro" id="IPR041698">
    <property type="entry name" value="Methyltransf_25"/>
</dbReference>
<keyword evidence="1" id="KW-0808">Transferase</keyword>
<gene>
    <name evidence="4" type="ORF">MYCFIDRAFT_158971</name>
</gene>
<dbReference type="OrthoDB" id="66144at2759"/>
<proteinExistence type="predicted"/>
<protein>
    <recommendedName>
        <fullName evidence="3">Methyltransferase domain-containing protein</fullName>
    </recommendedName>
</protein>
<evidence type="ECO:0000256" key="1">
    <source>
        <dbReference type="ARBA" id="ARBA00022679"/>
    </source>
</evidence>
<dbReference type="CDD" id="cd02440">
    <property type="entry name" value="AdoMet_MTases"/>
    <property type="match status" value="1"/>
</dbReference>
<dbReference type="Proteomes" id="UP000016932">
    <property type="component" value="Unassembled WGS sequence"/>
</dbReference>
<dbReference type="RefSeq" id="XP_007921091.1">
    <property type="nucleotide sequence ID" value="XM_007922900.1"/>
</dbReference>
<dbReference type="Gene3D" id="3.40.50.150">
    <property type="entry name" value="Vaccinia Virus protein VP39"/>
    <property type="match status" value="1"/>
</dbReference>
<dbReference type="InterPro" id="IPR029063">
    <property type="entry name" value="SAM-dependent_MTases_sf"/>
</dbReference>
<evidence type="ECO:0000313" key="5">
    <source>
        <dbReference type="Proteomes" id="UP000016932"/>
    </source>
</evidence>
<dbReference type="GO" id="GO:0016740">
    <property type="term" value="F:transferase activity"/>
    <property type="evidence" value="ECO:0007669"/>
    <property type="project" value="UniProtKB-KW"/>
</dbReference>
<evidence type="ECO:0000313" key="4">
    <source>
        <dbReference type="EMBL" id="EME87766.1"/>
    </source>
</evidence>
<reference evidence="4 5" key="1">
    <citation type="journal article" date="2012" name="PLoS Pathog.">
        <title>Diverse lifestyles and strategies of plant pathogenesis encoded in the genomes of eighteen Dothideomycetes fungi.</title>
        <authorList>
            <person name="Ohm R.A."/>
            <person name="Feau N."/>
            <person name="Henrissat B."/>
            <person name="Schoch C.L."/>
            <person name="Horwitz B.A."/>
            <person name="Barry K.W."/>
            <person name="Condon B.J."/>
            <person name="Copeland A.C."/>
            <person name="Dhillon B."/>
            <person name="Glaser F."/>
            <person name="Hesse C.N."/>
            <person name="Kosti I."/>
            <person name="LaButti K."/>
            <person name="Lindquist E.A."/>
            <person name="Lucas S."/>
            <person name="Salamov A.A."/>
            <person name="Bradshaw R.E."/>
            <person name="Ciuffetti L."/>
            <person name="Hamelin R.C."/>
            <person name="Kema G.H.J."/>
            <person name="Lawrence C."/>
            <person name="Scott J.A."/>
            <person name="Spatafora J.W."/>
            <person name="Turgeon B.G."/>
            <person name="de Wit P.J.G.M."/>
            <person name="Zhong S."/>
            <person name="Goodwin S.B."/>
            <person name="Grigoriev I.V."/>
        </authorList>
    </citation>
    <scope>NUCLEOTIDE SEQUENCE [LARGE SCALE GENOMIC DNA]</scope>
    <source>
        <strain evidence="4 5">CIRAD86</strain>
    </source>
</reference>
<feature type="compositionally biased region" description="Polar residues" evidence="2">
    <location>
        <begin position="21"/>
        <end position="33"/>
    </location>
</feature>
<dbReference type="HOGENOM" id="CLU_072385_0_0_1"/>
<keyword evidence="5" id="KW-1185">Reference proteome</keyword>
<feature type="region of interest" description="Disordered" evidence="2">
    <location>
        <begin position="21"/>
        <end position="45"/>
    </location>
</feature>
<dbReference type="PANTHER" id="PTHR43861">
    <property type="entry name" value="TRANS-ACONITATE 2-METHYLTRANSFERASE-RELATED"/>
    <property type="match status" value="1"/>
</dbReference>
<organism evidence="4 5">
    <name type="scientific">Pseudocercospora fijiensis (strain CIRAD86)</name>
    <name type="common">Black leaf streak disease fungus</name>
    <name type="synonym">Mycosphaerella fijiensis</name>
    <dbReference type="NCBI Taxonomy" id="383855"/>
    <lineage>
        <taxon>Eukaryota</taxon>
        <taxon>Fungi</taxon>
        <taxon>Dikarya</taxon>
        <taxon>Ascomycota</taxon>
        <taxon>Pezizomycotina</taxon>
        <taxon>Dothideomycetes</taxon>
        <taxon>Dothideomycetidae</taxon>
        <taxon>Mycosphaerellales</taxon>
        <taxon>Mycosphaerellaceae</taxon>
        <taxon>Pseudocercospora</taxon>
    </lineage>
</organism>
<dbReference type="STRING" id="383855.N1Q7U5"/>
<name>N1Q7U5_PSEFD</name>
<dbReference type="KEGG" id="pfj:MYCFIDRAFT_158971"/>
<dbReference type="eggNOG" id="ENOG502S3GB">
    <property type="taxonomic scope" value="Eukaryota"/>
</dbReference>
<evidence type="ECO:0000259" key="3">
    <source>
        <dbReference type="Pfam" id="PF13649"/>
    </source>
</evidence>
<dbReference type="GeneID" id="19331964"/>
<dbReference type="EMBL" id="KB446555">
    <property type="protein sequence ID" value="EME87766.1"/>
    <property type="molecule type" value="Genomic_DNA"/>
</dbReference>
<dbReference type="VEuPathDB" id="FungiDB:MYCFIDRAFT_158971"/>
<evidence type="ECO:0000256" key="2">
    <source>
        <dbReference type="SAM" id="MobiDB-lite"/>
    </source>
</evidence>
<dbReference type="Pfam" id="PF13649">
    <property type="entry name" value="Methyltransf_25"/>
    <property type="match status" value="1"/>
</dbReference>
<sequence>MATPSLNRSFDASLFDLQRSFSSTDTNTTGSSAKENRPDSETQAPDVKNVTTAKLYEQWSTTYDTDGNVLQAVDDIQSRESIPAIIRSVQSSAQERSDPLCVLDFGCGTGRTTQKLLHSPDWHQAVEIHGWDGSAHMLDSARSKCASTPRPDASSTKHIRSINFLAVDLSNIGSLPAEQLGKVDLLVSTLVLEHMSLDEFWAHIAVLLRPGGIGLMSNMHADMGSGSVAGFVEQESGKRLIGKSYLYSAEQTADGARKAGLEIWDVKEVAADEGMIERGEIGERGGKWVGRKMWYGMKFRKPL</sequence>
<dbReference type="AlphaFoldDB" id="N1Q7U5"/>
<feature type="domain" description="Methyltransferase" evidence="3">
    <location>
        <begin position="102"/>
        <end position="212"/>
    </location>
</feature>
<accession>N1Q7U5</accession>
<dbReference type="SUPFAM" id="SSF53335">
    <property type="entry name" value="S-adenosyl-L-methionine-dependent methyltransferases"/>
    <property type="match status" value="1"/>
</dbReference>